<dbReference type="Gene3D" id="3.40.50.300">
    <property type="entry name" value="P-loop containing nucleotide triphosphate hydrolases"/>
    <property type="match status" value="1"/>
</dbReference>
<dbReference type="GO" id="GO:0005524">
    <property type="term" value="F:ATP binding"/>
    <property type="evidence" value="ECO:0007669"/>
    <property type="project" value="UniProtKB-KW"/>
</dbReference>
<dbReference type="InterPro" id="IPR027417">
    <property type="entry name" value="P-loop_NTPase"/>
</dbReference>
<dbReference type="SUPFAM" id="SSF52540">
    <property type="entry name" value="P-loop containing nucleoside triphosphate hydrolases"/>
    <property type="match status" value="1"/>
</dbReference>
<dbReference type="GO" id="GO:0016887">
    <property type="term" value="F:ATP hydrolysis activity"/>
    <property type="evidence" value="ECO:0007669"/>
    <property type="project" value="InterPro"/>
</dbReference>
<comment type="caution">
    <text evidence="4">The sequence shown here is derived from an EMBL/GenBank/DDBJ whole genome shotgun (WGS) entry which is preliminary data.</text>
</comment>
<dbReference type="AlphaFoldDB" id="A0A9P6KB90"/>
<evidence type="ECO:0000259" key="3">
    <source>
        <dbReference type="Pfam" id="PF00004"/>
    </source>
</evidence>
<dbReference type="Pfam" id="PF00004">
    <property type="entry name" value="AAA"/>
    <property type="match status" value="1"/>
</dbReference>
<gene>
    <name evidence="4" type="primary">SPATA5_1</name>
    <name evidence="4" type="ORF">BGW38_005770</name>
</gene>
<dbReference type="OrthoDB" id="27435at2759"/>
<feature type="non-terminal residue" evidence="4">
    <location>
        <position position="284"/>
    </location>
</feature>
<evidence type="ECO:0000256" key="1">
    <source>
        <dbReference type="ARBA" id="ARBA00022741"/>
    </source>
</evidence>
<dbReference type="PANTHER" id="PTHR23073">
    <property type="entry name" value="26S PROTEASOME REGULATORY SUBUNIT"/>
    <property type="match status" value="1"/>
</dbReference>
<accession>A0A9P6KB90</accession>
<proteinExistence type="predicted"/>
<dbReference type="EMBL" id="JAABOA010003666">
    <property type="protein sequence ID" value="KAF9578425.1"/>
    <property type="molecule type" value="Genomic_DNA"/>
</dbReference>
<evidence type="ECO:0000313" key="4">
    <source>
        <dbReference type="EMBL" id="KAF9578425.1"/>
    </source>
</evidence>
<reference evidence="4" key="1">
    <citation type="journal article" date="2020" name="Fungal Divers.">
        <title>Resolving the Mortierellaceae phylogeny through synthesis of multi-gene phylogenetics and phylogenomics.</title>
        <authorList>
            <person name="Vandepol N."/>
            <person name="Liber J."/>
            <person name="Desiro A."/>
            <person name="Na H."/>
            <person name="Kennedy M."/>
            <person name="Barry K."/>
            <person name="Grigoriev I.V."/>
            <person name="Miller A.N."/>
            <person name="O'Donnell K."/>
            <person name="Stajich J.E."/>
            <person name="Bonito G."/>
        </authorList>
    </citation>
    <scope>NUCLEOTIDE SEQUENCE</scope>
    <source>
        <strain evidence="4">KOD1015</strain>
    </source>
</reference>
<keyword evidence="5" id="KW-1185">Reference proteome</keyword>
<dbReference type="InterPro" id="IPR050221">
    <property type="entry name" value="26S_Proteasome_ATPase"/>
</dbReference>
<evidence type="ECO:0000256" key="2">
    <source>
        <dbReference type="ARBA" id="ARBA00022840"/>
    </source>
</evidence>
<keyword evidence="1" id="KW-0547">Nucleotide-binding</keyword>
<dbReference type="Proteomes" id="UP000780801">
    <property type="component" value="Unassembled WGS sequence"/>
</dbReference>
<sequence>MRQLRLAAGDHILIRAKDPEAVKALEPPVSGSDSTIPSPGSVVIAWPSIVVQENHIQMSSVSRLNASVAIGDPVDITPLETAVIEASQITLTAMHPIPFATNLMFVMFTKEIMAEVKFVLKHNQVEFPYNGKTQRLKVTSIVLDKREQDTTNVVFAVGPETEIKVAPYTPPQAALQSSILEEAGAKPRKGVDEKSSTSEDAYEQIGGLAEQIKTVREMVELPLHRPQVFTQFGLRPPKGVLLFGPPGTGKTLIARTVAAATGAFLTVINGPEIISKFYGETEAK</sequence>
<feature type="domain" description="ATPase AAA-type core" evidence="3">
    <location>
        <begin position="240"/>
        <end position="283"/>
    </location>
</feature>
<protein>
    <submittedName>
        <fullName evidence="4">Spermatogenesis associated protein 5</fullName>
    </submittedName>
</protein>
<evidence type="ECO:0000313" key="5">
    <source>
        <dbReference type="Proteomes" id="UP000780801"/>
    </source>
</evidence>
<organism evidence="4 5">
    <name type="scientific">Lunasporangiospora selenospora</name>
    <dbReference type="NCBI Taxonomy" id="979761"/>
    <lineage>
        <taxon>Eukaryota</taxon>
        <taxon>Fungi</taxon>
        <taxon>Fungi incertae sedis</taxon>
        <taxon>Mucoromycota</taxon>
        <taxon>Mortierellomycotina</taxon>
        <taxon>Mortierellomycetes</taxon>
        <taxon>Mortierellales</taxon>
        <taxon>Mortierellaceae</taxon>
        <taxon>Lunasporangiospora</taxon>
    </lineage>
</organism>
<dbReference type="FunFam" id="3.40.50.300:FF:002861">
    <property type="entry name" value="Cell division control protein 48 homolog E"/>
    <property type="match status" value="1"/>
</dbReference>
<name>A0A9P6KB90_9FUNG</name>
<keyword evidence="2" id="KW-0067">ATP-binding</keyword>
<dbReference type="InterPro" id="IPR003959">
    <property type="entry name" value="ATPase_AAA_core"/>
</dbReference>